<dbReference type="EMBL" id="JAFIDN010000002">
    <property type="protein sequence ID" value="MBP3191575.1"/>
    <property type="molecule type" value="Genomic_DNA"/>
</dbReference>
<dbReference type="SUPFAM" id="SSF53335">
    <property type="entry name" value="S-adenosyl-L-methionine-dependent methyltransferases"/>
    <property type="match status" value="1"/>
</dbReference>
<dbReference type="Proteomes" id="UP000673975">
    <property type="component" value="Unassembled WGS sequence"/>
</dbReference>
<sequence length="182" mass="20845">MSTLSYIKNFLKDPKVASITPSSRFTVQKLSQYIDFREKIRILEFGPADGVYTRFFLEKMTDDSEVAAIETNGDFVNALNKLDDIRLKVFMESAEKAGEIASHLDWQEVDYIVSGIPFSFLDDDVKHDILEQSSTILKKGGAFLGYQTSGHLKPYLKQHFPKVTTEMEYRNIPPMCIYIARK</sequence>
<organism evidence="1 2">
    <name type="scientific">Natronogracilivirga saccharolytica</name>
    <dbReference type="NCBI Taxonomy" id="2812953"/>
    <lineage>
        <taxon>Bacteria</taxon>
        <taxon>Pseudomonadati</taxon>
        <taxon>Balneolota</taxon>
        <taxon>Balneolia</taxon>
        <taxon>Balneolales</taxon>
        <taxon>Cyclonatronaceae</taxon>
        <taxon>Natronogracilivirga</taxon>
    </lineage>
</organism>
<reference evidence="1" key="1">
    <citation type="submission" date="2021-02" db="EMBL/GenBank/DDBJ databases">
        <title>Natronogracilivirga saccharolytica gen. nov. sp. nov. a new anaerobic, haloalkiliphilic carbohydrate-fermenting bacterium from soda lake and proposing of Cyclonatronumiaceae fam. nov. in the phylum Balneolaeota.</title>
        <authorList>
            <person name="Zhilina T.N."/>
            <person name="Sorokin D.Y."/>
            <person name="Zavarzina D.G."/>
            <person name="Toshchakov S.V."/>
            <person name="Kublanov I.V."/>
        </authorList>
    </citation>
    <scope>NUCLEOTIDE SEQUENCE</scope>
    <source>
        <strain evidence="1">Z-1702</strain>
    </source>
</reference>
<dbReference type="InterPro" id="IPR029063">
    <property type="entry name" value="SAM-dependent_MTases_sf"/>
</dbReference>
<dbReference type="AlphaFoldDB" id="A0A8J7RGR4"/>
<protein>
    <recommendedName>
        <fullName evidence="3">Phospholipid N-methyltransferase</fullName>
    </recommendedName>
</protein>
<proteinExistence type="predicted"/>
<dbReference type="RefSeq" id="WP_210510207.1">
    <property type="nucleotide sequence ID" value="NZ_JAFIDN010000002.1"/>
</dbReference>
<dbReference type="Gene3D" id="3.40.50.150">
    <property type="entry name" value="Vaccinia Virus protein VP39"/>
    <property type="match status" value="1"/>
</dbReference>
<evidence type="ECO:0000313" key="1">
    <source>
        <dbReference type="EMBL" id="MBP3191575.1"/>
    </source>
</evidence>
<gene>
    <name evidence="1" type="ORF">NATSA_02750</name>
</gene>
<evidence type="ECO:0000313" key="2">
    <source>
        <dbReference type="Proteomes" id="UP000673975"/>
    </source>
</evidence>
<name>A0A8J7RGR4_9BACT</name>
<evidence type="ECO:0008006" key="3">
    <source>
        <dbReference type="Google" id="ProtNLM"/>
    </source>
</evidence>
<keyword evidence="2" id="KW-1185">Reference proteome</keyword>
<comment type="caution">
    <text evidence="1">The sequence shown here is derived from an EMBL/GenBank/DDBJ whole genome shotgun (WGS) entry which is preliminary data.</text>
</comment>
<accession>A0A8J7RGR4</accession>